<dbReference type="EMBL" id="JAAVJR010000005">
    <property type="protein sequence ID" value="NJW53444.1"/>
    <property type="molecule type" value="Genomic_DNA"/>
</dbReference>
<dbReference type="PANTHER" id="PTHR45947:SF3">
    <property type="entry name" value="SULFOQUINOVOSYL TRANSFERASE SQD2"/>
    <property type="match status" value="1"/>
</dbReference>
<organism evidence="2 3">
    <name type="scientific">Salinimicrobium oceani</name>
    <dbReference type="NCBI Taxonomy" id="2722702"/>
    <lineage>
        <taxon>Bacteria</taxon>
        <taxon>Pseudomonadati</taxon>
        <taxon>Bacteroidota</taxon>
        <taxon>Flavobacteriia</taxon>
        <taxon>Flavobacteriales</taxon>
        <taxon>Flavobacteriaceae</taxon>
        <taxon>Salinimicrobium</taxon>
    </lineage>
</organism>
<gene>
    <name evidence="2" type="ORF">HC175_10975</name>
</gene>
<evidence type="ECO:0000313" key="2">
    <source>
        <dbReference type="EMBL" id="NJW53444.1"/>
    </source>
</evidence>
<feature type="domain" description="Glycosyl transferase family 1" evidence="1">
    <location>
        <begin position="223"/>
        <end position="390"/>
    </location>
</feature>
<dbReference type="Pfam" id="PF00534">
    <property type="entry name" value="Glycos_transf_1"/>
    <property type="match status" value="1"/>
</dbReference>
<protein>
    <submittedName>
        <fullName evidence="2">Colanic acid biosynthesis glycosyltransferase WcaL</fullName>
    </submittedName>
</protein>
<reference evidence="2 3" key="1">
    <citation type="submission" date="2020-03" db="EMBL/GenBank/DDBJ databases">
        <title>Salinimicrobium sp. nov, isolated from SCS.</title>
        <authorList>
            <person name="Cao W.R."/>
        </authorList>
    </citation>
    <scope>NUCLEOTIDE SEQUENCE [LARGE SCALE GENOMIC DNA]</scope>
    <source>
        <strain evidence="3">J15B91</strain>
    </source>
</reference>
<dbReference type="Proteomes" id="UP000703674">
    <property type="component" value="Unassembled WGS sequence"/>
</dbReference>
<dbReference type="PANTHER" id="PTHR45947">
    <property type="entry name" value="SULFOQUINOVOSYL TRANSFERASE SQD2"/>
    <property type="match status" value="1"/>
</dbReference>
<dbReference type="InterPro" id="IPR001296">
    <property type="entry name" value="Glyco_trans_1"/>
</dbReference>
<name>A0ABX1D1B3_9FLAO</name>
<evidence type="ECO:0000259" key="1">
    <source>
        <dbReference type="Pfam" id="PF00534"/>
    </source>
</evidence>
<dbReference type="Gene3D" id="3.40.50.2000">
    <property type="entry name" value="Glycogen Phosphorylase B"/>
    <property type="match status" value="2"/>
</dbReference>
<accession>A0ABX1D1B3</accession>
<keyword evidence="3" id="KW-1185">Reference proteome</keyword>
<dbReference type="InterPro" id="IPR050194">
    <property type="entry name" value="Glycosyltransferase_grp1"/>
</dbReference>
<sequence>MNHKLNILFIVSSFPTISETFIINQIIFLIDSGHTIRILSLKKNNIDSHPKILEYKLMEKTEFINVFPFKKRLMHFLCLFFKANLKTKLLYLQTLKINRYKKQALNLRIFHKMLAVSKFKLEFDIIHAHYGFNSEIYFELKDFPWLRNSKLLTTFHGHDMKTSFLKKNKIRYKRLFDENIMITTNNEYGISLLQKIRRDYKNIQLLPVSLDTNYFHPSSGAKLNQQNTVILFCGRFIPVKAPTAVIEIANILVNYEKILNITFVLIGSGPEEPKVRELIKAYQLESYIKLKGSLNQDDVISEMRNAKIFVLPGITDEKGRAETQGLVIQEAQAIGLPVIVSNAGGMRYGLIDLETGFILPEGDIDAFARIIKKLIDDPALALQLGKKGRNYVVKNFDSKVLGFRLLKIYNELLSK</sequence>
<dbReference type="RefSeq" id="WP_168138538.1">
    <property type="nucleotide sequence ID" value="NZ_JAAVJR010000005.1"/>
</dbReference>
<evidence type="ECO:0000313" key="3">
    <source>
        <dbReference type="Proteomes" id="UP000703674"/>
    </source>
</evidence>
<proteinExistence type="predicted"/>
<comment type="caution">
    <text evidence="2">The sequence shown here is derived from an EMBL/GenBank/DDBJ whole genome shotgun (WGS) entry which is preliminary data.</text>
</comment>
<dbReference type="SUPFAM" id="SSF53756">
    <property type="entry name" value="UDP-Glycosyltransferase/glycogen phosphorylase"/>
    <property type="match status" value="1"/>
</dbReference>